<dbReference type="SUPFAM" id="SSF159127">
    <property type="entry name" value="HupF/HypC-like"/>
    <property type="match status" value="1"/>
</dbReference>
<accession>A0A2T5V9Q8</accession>
<dbReference type="AlphaFoldDB" id="A0A2T5V9Q8"/>
<dbReference type="InterPro" id="IPR001109">
    <property type="entry name" value="Hydrogenase_HupF/HypC"/>
</dbReference>
<dbReference type="FunFam" id="2.30.30.140:FF:000022">
    <property type="entry name" value="Hydrogenase assembly chaperone HybG"/>
    <property type="match status" value="1"/>
</dbReference>
<dbReference type="Gene3D" id="2.30.30.140">
    <property type="match status" value="1"/>
</dbReference>
<dbReference type="EMBL" id="QAYG01000004">
    <property type="protein sequence ID" value="PTW60488.1"/>
    <property type="molecule type" value="Genomic_DNA"/>
</dbReference>
<reference evidence="4 5" key="1">
    <citation type="submission" date="2018-04" db="EMBL/GenBank/DDBJ databases">
        <title>Genomic Encyclopedia of Archaeal and Bacterial Type Strains, Phase II (KMG-II): from individual species to whole genera.</title>
        <authorList>
            <person name="Goeker M."/>
        </authorList>
    </citation>
    <scope>NUCLEOTIDE SEQUENCE [LARGE SCALE GENOMIC DNA]</scope>
    <source>
        <strain evidence="4 5">DSM 23382</strain>
    </source>
</reference>
<sequence>MCLAIPAEVVELLPDGMGKVNIDGVEKAVSLALLSNIVVGDYVLIHVGFALSRISPEEAKETLDALREMGELAGELKLAELAG</sequence>
<evidence type="ECO:0000256" key="1">
    <source>
        <dbReference type="ARBA" id="ARBA00006018"/>
    </source>
</evidence>
<dbReference type="GO" id="GO:1902670">
    <property type="term" value="F:carbon dioxide binding"/>
    <property type="evidence" value="ECO:0007669"/>
    <property type="project" value="TreeGrafter"/>
</dbReference>
<proteinExistence type="inferred from homology"/>
<dbReference type="OrthoDB" id="9806017at2"/>
<dbReference type="GO" id="GO:0005506">
    <property type="term" value="F:iron ion binding"/>
    <property type="evidence" value="ECO:0007669"/>
    <property type="project" value="TreeGrafter"/>
</dbReference>
<dbReference type="GO" id="GO:0051604">
    <property type="term" value="P:protein maturation"/>
    <property type="evidence" value="ECO:0007669"/>
    <property type="project" value="TreeGrafter"/>
</dbReference>
<gene>
    <name evidence="4" type="ORF">C8N35_104111</name>
</gene>
<evidence type="ECO:0000313" key="5">
    <source>
        <dbReference type="Proteomes" id="UP000244081"/>
    </source>
</evidence>
<dbReference type="Proteomes" id="UP000244081">
    <property type="component" value="Unassembled WGS sequence"/>
</dbReference>
<name>A0A2T5V9Q8_9HYPH</name>
<comment type="similarity">
    <text evidence="1">Belongs to the HupF/HypC family.</text>
</comment>
<comment type="function">
    <text evidence="2">Involved in the maturation of [NiFe] hydrogenases. Involved in the biosynthesis of the Fe(CN)(2)CO cofactor.</text>
</comment>
<evidence type="ECO:0000313" key="4">
    <source>
        <dbReference type="EMBL" id="PTW60488.1"/>
    </source>
</evidence>
<evidence type="ECO:0000256" key="3">
    <source>
        <dbReference type="ARBA" id="ARBA00071976"/>
    </source>
</evidence>
<dbReference type="RefSeq" id="WP_107990101.1">
    <property type="nucleotide sequence ID" value="NZ_QAYG01000004.1"/>
</dbReference>
<evidence type="ECO:0000256" key="2">
    <source>
        <dbReference type="ARBA" id="ARBA00053969"/>
    </source>
</evidence>
<dbReference type="PANTHER" id="PTHR35177:SF2">
    <property type="entry name" value="HYDROGENASE MATURATION FACTOR HYBG"/>
    <property type="match status" value="1"/>
</dbReference>
<dbReference type="PANTHER" id="PTHR35177">
    <property type="entry name" value="HYDROGENASE MATURATION FACTOR HYBG"/>
    <property type="match status" value="1"/>
</dbReference>
<dbReference type="Pfam" id="PF01455">
    <property type="entry name" value="HupF_HypC"/>
    <property type="match status" value="1"/>
</dbReference>
<keyword evidence="5" id="KW-1185">Reference proteome</keyword>
<dbReference type="NCBIfam" id="TIGR00074">
    <property type="entry name" value="hypC_hupF"/>
    <property type="match status" value="1"/>
</dbReference>
<organism evidence="4 5">
    <name type="scientific">Breoghania corrubedonensis</name>
    <dbReference type="NCBI Taxonomy" id="665038"/>
    <lineage>
        <taxon>Bacteria</taxon>
        <taxon>Pseudomonadati</taxon>
        <taxon>Pseudomonadota</taxon>
        <taxon>Alphaproteobacteria</taxon>
        <taxon>Hyphomicrobiales</taxon>
        <taxon>Stappiaceae</taxon>
        <taxon>Breoghania</taxon>
    </lineage>
</organism>
<dbReference type="PRINTS" id="PR00445">
    <property type="entry name" value="HUPFHYPC"/>
</dbReference>
<protein>
    <recommendedName>
        <fullName evidence="3">Hydrogenase maturation factor HypC</fullName>
    </recommendedName>
</protein>
<comment type="caution">
    <text evidence="4">The sequence shown here is derived from an EMBL/GenBank/DDBJ whole genome shotgun (WGS) entry which is preliminary data.</text>
</comment>